<evidence type="ECO:0000256" key="2">
    <source>
        <dbReference type="ARBA" id="ARBA00022612"/>
    </source>
</evidence>
<feature type="domain" description="Phage capsid-like C-terminal" evidence="7">
    <location>
        <begin position="389"/>
        <end position="655"/>
    </location>
</feature>
<comment type="caution">
    <text evidence="8">The sequence shown here is derived from an EMBL/GenBank/DDBJ whole genome shotgun (WGS) entry which is preliminary data.</text>
</comment>
<protein>
    <submittedName>
        <fullName evidence="8">Phage major capsid protein</fullName>
    </submittedName>
</protein>
<dbReference type="GO" id="GO:0008233">
    <property type="term" value="F:peptidase activity"/>
    <property type="evidence" value="ECO:0007669"/>
    <property type="project" value="UniProtKB-KW"/>
</dbReference>
<dbReference type="NCBIfam" id="TIGR01554">
    <property type="entry name" value="major_cap_HK97"/>
    <property type="match status" value="1"/>
</dbReference>
<comment type="subcellular location">
    <subcellularLocation>
        <location evidence="1">Virion</location>
    </subcellularLocation>
</comment>
<sequence>MTRAVTVEQINANRGQGRLARFGEVRSFSAEERTVELAFSSEAPVDRWFGTEILDHAPTSIRLDRLNNAAALLLDHDWTRQIGVVESVEIGADRIGRATVRFSRSPEAEAVFQDVLDKIRQHVSVGYFVHGFVQEMEDDNEIVRITDWEPFEISLVAVPADPSVGVGRSQQAPEEPPPQGGQGADTRASPANPQHRSSGMKTIITRDAQGNLVRAKVDESGVIVEIVEILERAGEAEVALTRVAETAARTRVTSLMELGRTYGATDLAEAAVADGSTPEQLQTRILERMTQRGQRQRPVGENTQAQRDQEVGLTDEEVHRFSFFRGLRAQLPGATAADREAAAFELECSAAAAQRYGRDARGLMIPHEVLSRAFNAGGAANTPVGATSGANLVGRELLAGSFIDMLRNRTAFLRLAQSMAGLVGNVDVPKQIAGASAYWIAENADATEGVATIGQVSMSPKTIAAYSDITRRLLMQSTPDAERLIRNDLNAALALGIDLAGFYGSGAANNPRGLKNVSGINLVDFATVAQPTYAEIVDMEAQIAADNADVDSMAYVLNALMRGKLKTTQKFTGTDGAPVWEPGNTVNGYRTEVTNQITTGDVFFGNFADCIVGMWGGLDVTIDPYSLSKSGGLRIVMFQDVDFVFRHPESFCYGVMVP</sequence>
<keyword evidence="2" id="KW-1188">Viral release from host cell</keyword>
<feature type="domain" description="Prohead serine protease" evidence="6">
    <location>
        <begin position="68"/>
        <end position="164"/>
    </location>
</feature>
<proteinExistence type="predicted"/>
<evidence type="ECO:0000313" key="9">
    <source>
        <dbReference type="Proteomes" id="UP000619033"/>
    </source>
</evidence>
<evidence type="ECO:0000259" key="6">
    <source>
        <dbReference type="Pfam" id="PF04586"/>
    </source>
</evidence>
<dbReference type="Pfam" id="PF05065">
    <property type="entry name" value="Phage_capsid"/>
    <property type="match status" value="1"/>
</dbReference>
<keyword evidence="9" id="KW-1185">Reference proteome</keyword>
<dbReference type="Proteomes" id="UP000619033">
    <property type="component" value="Unassembled WGS sequence"/>
</dbReference>
<organism evidence="8 9">
    <name type="scientific">Fuscibacter oryzae</name>
    <dbReference type="NCBI Taxonomy" id="2803939"/>
    <lineage>
        <taxon>Bacteria</taxon>
        <taxon>Pseudomonadati</taxon>
        <taxon>Pseudomonadota</taxon>
        <taxon>Alphaproteobacteria</taxon>
        <taxon>Rhodobacterales</taxon>
        <taxon>Paracoccaceae</taxon>
        <taxon>Fuscibacter</taxon>
    </lineage>
</organism>
<keyword evidence="3" id="KW-0645">Protease</keyword>
<evidence type="ECO:0000256" key="1">
    <source>
        <dbReference type="ARBA" id="ARBA00004328"/>
    </source>
</evidence>
<dbReference type="InterPro" id="IPR054613">
    <property type="entry name" value="Peptidase_S78_dom"/>
</dbReference>
<evidence type="ECO:0000256" key="4">
    <source>
        <dbReference type="ARBA" id="ARBA00022801"/>
    </source>
</evidence>
<dbReference type="InterPro" id="IPR054612">
    <property type="entry name" value="Phage_capsid-like_C"/>
</dbReference>
<evidence type="ECO:0000313" key="8">
    <source>
        <dbReference type="EMBL" id="MBL4929337.1"/>
    </source>
</evidence>
<keyword evidence="4" id="KW-0378">Hydrolase</keyword>
<dbReference type="Gene3D" id="3.30.2400.10">
    <property type="entry name" value="Major capsid protein gp5"/>
    <property type="match status" value="1"/>
</dbReference>
<dbReference type="InterPro" id="IPR024455">
    <property type="entry name" value="Phage_capsid"/>
</dbReference>
<name>A0A8J7MRT8_9RHOB</name>
<feature type="region of interest" description="Disordered" evidence="5">
    <location>
        <begin position="163"/>
        <end position="200"/>
    </location>
</feature>
<evidence type="ECO:0000259" key="7">
    <source>
        <dbReference type="Pfam" id="PF05065"/>
    </source>
</evidence>
<gene>
    <name evidence="8" type="ORF">JI744_14615</name>
</gene>
<reference evidence="8" key="1">
    <citation type="submission" date="2021-01" db="EMBL/GenBank/DDBJ databases">
        <title>Genome seq and assembly of Tabrizicola sp. KVB23.</title>
        <authorList>
            <person name="Chhetri G."/>
        </authorList>
    </citation>
    <scope>NUCLEOTIDE SEQUENCE</scope>
    <source>
        <strain evidence="8">KVB23</strain>
    </source>
</reference>
<feature type="compositionally biased region" description="Polar residues" evidence="5">
    <location>
        <begin position="189"/>
        <end position="200"/>
    </location>
</feature>
<feature type="region of interest" description="Disordered" evidence="5">
    <location>
        <begin position="289"/>
        <end position="310"/>
    </location>
</feature>
<dbReference type="GO" id="GO:0006508">
    <property type="term" value="P:proteolysis"/>
    <property type="evidence" value="ECO:0007669"/>
    <property type="project" value="UniProtKB-KW"/>
</dbReference>
<evidence type="ECO:0000256" key="5">
    <source>
        <dbReference type="SAM" id="MobiDB-lite"/>
    </source>
</evidence>
<accession>A0A8J7MRT8</accession>
<dbReference type="Pfam" id="PF04586">
    <property type="entry name" value="Peptidase_S78"/>
    <property type="match status" value="1"/>
</dbReference>
<dbReference type="AlphaFoldDB" id="A0A8J7MRT8"/>
<dbReference type="EMBL" id="JAESVP010000007">
    <property type="protein sequence ID" value="MBL4929337.1"/>
    <property type="molecule type" value="Genomic_DNA"/>
</dbReference>
<evidence type="ECO:0000256" key="3">
    <source>
        <dbReference type="ARBA" id="ARBA00022670"/>
    </source>
</evidence>
<dbReference type="SUPFAM" id="SSF56563">
    <property type="entry name" value="Major capsid protein gp5"/>
    <property type="match status" value="1"/>
</dbReference>